<dbReference type="RefSeq" id="WP_263339002.1">
    <property type="nucleotide sequence ID" value="NZ_JAOVQO010000018.1"/>
</dbReference>
<keyword evidence="2" id="KW-1185">Reference proteome</keyword>
<accession>A0ABT2X827</accession>
<gene>
    <name evidence="1" type="ORF">OEZ60_17520</name>
</gene>
<comment type="caution">
    <text evidence="1">The sequence shown here is derived from an EMBL/GenBank/DDBJ whole genome shotgun (WGS) entry which is preliminary data.</text>
</comment>
<dbReference type="EMBL" id="JAOVQO010000018">
    <property type="protein sequence ID" value="MCU9849800.1"/>
    <property type="molecule type" value="Genomic_DNA"/>
</dbReference>
<dbReference type="Proteomes" id="UP001209535">
    <property type="component" value="Unassembled WGS sequence"/>
</dbReference>
<reference evidence="1 2" key="1">
    <citation type="submission" date="2022-10" db="EMBL/GenBank/DDBJ databases">
        <title>Defluviimonas sp. nov., isolated from ocean surface sediments.</title>
        <authorList>
            <person name="He W."/>
            <person name="Wang L."/>
            <person name="Zhang D.-F."/>
        </authorList>
    </citation>
    <scope>NUCLEOTIDE SEQUENCE [LARGE SCALE GENOMIC DNA]</scope>
    <source>
        <strain evidence="1 2">WL0024</strain>
    </source>
</reference>
<sequence>MGFYLFQGSYAPAAIKAMIEKPQDRRAAAAKMIEAIGGKLHHMFFCFGSDDIVALVEAPDDKAMIAGSMLVGGSGSMSAGRTTKLISIEDAMAAMKAAQDAAPSFKSALD</sequence>
<dbReference type="InterPro" id="IPR014845">
    <property type="entry name" value="GYD/TTHA1554"/>
</dbReference>
<proteinExistence type="predicted"/>
<evidence type="ECO:0000313" key="1">
    <source>
        <dbReference type="EMBL" id="MCU9849800.1"/>
    </source>
</evidence>
<organism evidence="1 2">
    <name type="scientific">Albidovulum salinarum</name>
    <dbReference type="NCBI Taxonomy" id="2984153"/>
    <lineage>
        <taxon>Bacteria</taxon>
        <taxon>Pseudomonadati</taxon>
        <taxon>Pseudomonadota</taxon>
        <taxon>Alphaproteobacteria</taxon>
        <taxon>Rhodobacterales</taxon>
        <taxon>Paracoccaceae</taxon>
        <taxon>Albidovulum</taxon>
    </lineage>
</organism>
<dbReference type="Pfam" id="PF08734">
    <property type="entry name" value="GYD"/>
    <property type="match status" value="1"/>
</dbReference>
<protein>
    <submittedName>
        <fullName evidence="1">GYD domain-containing protein</fullName>
    </submittedName>
</protein>
<evidence type="ECO:0000313" key="2">
    <source>
        <dbReference type="Proteomes" id="UP001209535"/>
    </source>
</evidence>
<name>A0ABT2X827_9RHOB</name>